<dbReference type="PANTHER" id="PTHR46509:SF1">
    <property type="entry name" value="PHOSPHOADENOSINE PHOSPHOSULFATE REDUCTASE"/>
    <property type="match status" value="1"/>
</dbReference>
<proteinExistence type="inferred from homology"/>
<dbReference type="InterPro" id="IPR014729">
    <property type="entry name" value="Rossmann-like_a/b/a_fold"/>
</dbReference>
<dbReference type="Proteomes" id="UP000621516">
    <property type="component" value="Unassembled WGS sequence"/>
</dbReference>
<feature type="domain" description="Phosphoadenosine phosphosulphate reductase" evidence="3">
    <location>
        <begin position="34"/>
        <end position="185"/>
    </location>
</feature>
<evidence type="ECO:0000313" key="5">
    <source>
        <dbReference type="Proteomes" id="UP000621516"/>
    </source>
</evidence>
<evidence type="ECO:0000256" key="1">
    <source>
        <dbReference type="ARBA" id="ARBA00009732"/>
    </source>
</evidence>
<protein>
    <submittedName>
        <fullName evidence="4">Phosphoadenosine phosphosulfate reductase family protein</fullName>
    </submittedName>
</protein>
<name>A0A8J6PZ44_9FLAO</name>
<gene>
    <name evidence="4" type="ORF">ICJ85_11585</name>
</gene>
<dbReference type="Pfam" id="PF01507">
    <property type="entry name" value="PAPS_reduct"/>
    <property type="match status" value="1"/>
</dbReference>
<comment type="similarity">
    <text evidence="1">Belongs to the PAPS reductase family. CysH subfamily.</text>
</comment>
<comment type="pathway">
    <text evidence="2">Sulfur metabolism; hydrogen sulfide biosynthesis; sulfite from sulfate.</text>
</comment>
<comment type="caution">
    <text evidence="4">The sequence shown here is derived from an EMBL/GenBank/DDBJ whole genome shotgun (WGS) entry which is preliminary data.</text>
</comment>
<keyword evidence="5" id="KW-1185">Reference proteome</keyword>
<evidence type="ECO:0000259" key="3">
    <source>
        <dbReference type="Pfam" id="PF01507"/>
    </source>
</evidence>
<dbReference type="GO" id="GO:0004604">
    <property type="term" value="F:phosphoadenylyl-sulfate reductase (thioredoxin) activity"/>
    <property type="evidence" value="ECO:0007669"/>
    <property type="project" value="TreeGrafter"/>
</dbReference>
<dbReference type="GO" id="GO:0019379">
    <property type="term" value="P:sulfate assimilation, phosphoadenylyl sulfate reduction by phosphoadenylyl-sulfate reductase (thioredoxin)"/>
    <property type="evidence" value="ECO:0007669"/>
    <property type="project" value="TreeGrafter"/>
</dbReference>
<dbReference type="SUPFAM" id="SSF52402">
    <property type="entry name" value="Adenine nucleotide alpha hydrolases-like"/>
    <property type="match status" value="1"/>
</dbReference>
<dbReference type="PANTHER" id="PTHR46509">
    <property type="entry name" value="PHOSPHOADENOSINE PHOSPHOSULFATE REDUCTASE"/>
    <property type="match status" value="1"/>
</dbReference>
<evidence type="ECO:0000313" key="4">
    <source>
        <dbReference type="EMBL" id="MBD0824656.1"/>
    </source>
</evidence>
<dbReference type="RefSeq" id="WP_188223952.1">
    <property type="nucleotide sequence ID" value="NZ_JACVXD010000006.1"/>
</dbReference>
<dbReference type="InterPro" id="IPR002500">
    <property type="entry name" value="PAPS_reduct_dom"/>
</dbReference>
<dbReference type="EMBL" id="JACVXD010000006">
    <property type="protein sequence ID" value="MBD0824656.1"/>
    <property type="molecule type" value="Genomic_DNA"/>
</dbReference>
<dbReference type="GO" id="GO:0005737">
    <property type="term" value="C:cytoplasm"/>
    <property type="evidence" value="ECO:0007669"/>
    <property type="project" value="TreeGrafter"/>
</dbReference>
<dbReference type="AlphaFoldDB" id="A0A8J6PZ44"/>
<accession>A0A8J6PZ44</accession>
<dbReference type="Gene3D" id="3.40.50.620">
    <property type="entry name" value="HUPs"/>
    <property type="match status" value="1"/>
</dbReference>
<sequence>MITEDTLQELNKSYKEASPSEIIKKALELHEKAVVTTNFRPYEAAILHAVKQEASSIPVVWCDTGYNTPQTYRHAEQVIKDLDLNVFLYVPKQTTAHRDVVLGIPSVDAPEHALFTEQVKLEPFRRAMEEHKPKVWFTNLRQGQTAFRDSIGIFSVSKDGVLKVSPFYYWSDADLDTYLQDHNLPNEFKYFDPTKALANRECGLHA</sequence>
<reference evidence="4 5" key="1">
    <citation type="journal article" date="2018" name="J. Microbiol.">
        <title>Aestuariibaculum marinum sp. nov., a marine bacterium isolated from seawater in South Korea.</title>
        <authorList>
            <person name="Choi J."/>
            <person name="Lee D."/>
            <person name="Jang J.H."/>
            <person name="Cha S."/>
            <person name="Seo T."/>
        </authorList>
    </citation>
    <scope>NUCLEOTIDE SEQUENCE [LARGE SCALE GENOMIC DNA]</scope>
    <source>
        <strain evidence="4 5">IP7</strain>
    </source>
</reference>
<evidence type="ECO:0000256" key="2">
    <source>
        <dbReference type="ARBA" id="ARBA00024327"/>
    </source>
</evidence>
<organism evidence="4 5">
    <name type="scientific">Aestuariibaculum marinum</name>
    <dbReference type="NCBI Taxonomy" id="2683592"/>
    <lineage>
        <taxon>Bacteria</taxon>
        <taxon>Pseudomonadati</taxon>
        <taxon>Bacteroidota</taxon>
        <taxon>Flavobacteriia</taxon>
        <taxon>Flavobacteriales</taxon>
        <taxon>Flavobacteriaceae</taxon>
    </lineage>
</organism>